<dbReference type="AlphaFoldDB" id="A0AAD5S8L2"/>
<dbReference type="PANTHER" id="PTHR30468">
    <property type="entry name" value="ALPHA-KETOGLUTARATE-DEPENDENT SULFONATE DIOXYGENASE"/>
    <property type="match status" value="1"/>
</dbReference>
<evidence type="ECO:0000256" key="5">
    <source>
        <dbReference type="ARBA" id="ARBA00023004"/>
    </source>
</evidence>
<dbReference type="PANTHER" id="PTHR30468:SF1">
    <property type="entry name" value="ALPHA-KETOGLUTARATE-DEPENDENT SULFONATE DIOXYGENASE"/>
    <property type="match status" value="1"/>
</dbReference>
<evidence type="ECO:0000256" key="2">
    <source>
        <dbReference type="ARBA" id="ARBA00022723"/>
    </source>
</evidence>
<accession>A0AAD5S8L2</accession>
<feature type="compositionally biased region" description="Polar residues" evidence="6">
    <location>
        <begin position="16"/>
        <end position="37"/>
    </location>
</feature>
<dbReference type="SUPFAM" id="SSF51197">
    <property type="entry name" value="Clavaminate synthase-like"/>
    <property type="match status" value="1"/>
</dbReference>
<reference evidence="8" key="1">
    <citation type="submission" date="2020-05" db="EMBL/GenBank/DDBJ databases">
        <title>Phylogenomic resolution of chytrid fungi.</title>
        <authorList>
            <person name="Stajich J.E."/>
            <person name="Amses K."/>
            <person name="Simmons R."/>
            <person name="Seto K."/>
            <person name="Myers J."/>
            <person name="Bonds A."/>
            <person name="Quandt C.A."/>
            <person name="Barry K."/>
            <person name="Liu P."/>
            <person name="Grigoriev I."/>
            <person name="Longcore J.E."/>
            <person name="James T.Y."/>
        </authorList>
    </citation>
    <scope>NUCLEOTIDE SEQUENCE</scope>
    <source>
        <strain evidence="8">JEL0318</strain>
    </source>
</reference>
<evidence type="ECO:0000256" key="6">
    <source>
        <dbReference type="SAM" id="MobiDB-lite"/>
    </source>
</evidence>
<dbReference type="EMBL" id="JADGJD010000662">
    <property type="protein sequence ID" value="KAJ3049315.1"/>
    <property type="molecule type" value="Genomic_DNA"/>
</dbReference>
<feature type="domain" description="TauD/TfdA-like" evidence="7">
    <location>
        <begin position="76"/>
        <end position="337"/>
    </location>
</feature>
<dbReference type="Proteomes" id="UP001212841">
    <property type="component" value="Unassembled WGS sequence"/>
</dbReference>
<evidence type="ECO:0000313" key="8">
    <source>
        <dbReference type="EMBL" id="KAJ3049315.1"/>
    </source>
</evidence>
<evidence type="ECO:0000313" key="9">
    <source>
        <dbReference type="Proteomes" id="UP001212841"/>
    </source>
</evidence>
<protein>
    <recommendedName>
        <fullName evidence="7">TauD/TfdA-like domain-containing protein</fullName>
    </recommendedName>
</protein>
<dbReference type="GO" id="GO:0005737">
    <property type="term" value="C:cytoplasm"/>
    <property type="evidence" value="ECO:0007669"/>
    <property type="project" value="TreeGrafter"/>
</dbReference>
<feature type="region of interest" description="Disordered" evidence="6">
    <location>
        <begin position="16"/>
        <end position="41"/>
    </location>
</feature>
<proteinExistence type="inferred from homology"/>
<dbReference type="Gene3D" id="3.60.130.10">
    <property type="entry name" value="Clavaminate synthase-like"/>
    <property type="match status" value="1"/>
</dbReference>
<keyword evidence="2" id="KW-0479">Metal-binding</keyword>
<dbReference type="InterPro" id="IPR042098">
    <property type="entry name" value="TauD-like_sf"/>
</dbReference>
<keyword evidence="3" id="KW-0223">Dioxygenase</keyword>
<gene>
    <name evidence="8" type="ORF">HK097_009681</name>
</gene>
<evidence type="ECO:0000259" key="7">
    <source>
        <dbReference type="Pfam" id="PF02668"/>
    </source>
</evidence>
<dbReference type="InterPro" id="IPR003819">
    <property type="entry name" value="TauD/TfdA-like"/>
</dbReference>
<comment type="caution">
    <text evidence="8">The sequence shown here is derived from an EMBL/GenBank/DDBJ whole genome shotgun (WGS) entry which is preliminary data.</text>
</comment>
<evidence type="ECO:0000256" key="1">
    <source>
        <dbReference type="ARBA" id="ARBA00005896"/>
    </source>
</evidence>
<sequence length="361" mass="40334">MASAAVAATAEKLNDLSLNLRGSDSAPSSPEGPSSNRPVWPETKYEPYVEVEVKDAGHRADPSLKNLLGAVSKRIDLTPHIGTELHGIQLSQLTDAQKDELALLTAQRGVVFFRDQDIDLHQQLDLGRHYGPLHIHPTSGHPEGLPEVHVVHTGDIEYNGGPRISQRDTWHSDVTYELQPPGTTTLKINELPEVGGDTLWVSGYALYDRLSEPLKKLFEGLQAEHSGFEQAEASRKRGREPRRAPVKNIHPIVRVHPVTGWKSIFVNPIFTRSIVGVSKAESTALLQILYDHIAFSQDLQVRFKWQKNSVAVWDNRISIHNAIFDYLPALRHGARVTPRAEKPYYDPNGKSRAEELGLKYF</sequence>
<comment type="similarity">
    <text evidence="1">Belongs to the TfdA dioxygenase family.</text>
</comment>
<dbReference type="GO" id="GO:0046872">
    <property type="term" value="F:metal ion binding"/>
    <property type="evidence" value="ECO:0007669"/>
    <property type="project" value="UniProtKB-KW"/>
</dbReference>
<name>A0AAD5S8L2_9FUNG</name>
<evidence type="ECO:0000256" key="4">
    <source>
        <dbReference type="ARBA" id="ARBA00023002"/>
    </source>
</evidence>
<dbReference type="Pfam" id="PF02668">
    <property type="entry name" value="TauD"/>
    <property type="match status" value="1"/>
</dbReference>
<keyword evidence="5" id="KW-0408">Iron</keyword>
<dbReference type="InterPro" id="IPR051323">
    <property type="entry name" value="AtsK-like"/>
</dbReference>
<keyword evidence="9" id="KW-1185">Reference proteome</keyword>
<organism evidence="8 9">
    <name type="scientific">Rhizophlyctis rosea</name>
    <dbReference type="NCBI Taxonomy" id="64517"/>
    <lineage>
        <taxon>Eukaryota</taxon>
        <taxon>Fungi</taxon>
        <taxon>Fungi incertae sedis</taxon>
        <taxon>Chytridiomycota</taxon>
        <taxon>Chytridiomycota incertae sedis</taxon>
        <taxon>Chytridiomycetes</taxon>
        <taxon>Rhizophlyctidales</taxon>
        <taxon>Rhizophlyctidaceae</taxon>
        <taxon>Rhizophlyctis</taxon>
    </lineage>
</organism>
<dbReference type="GO" id="GO:0016706">
    <property type="term" value="F:2-oxoglutarate-dependent dioxygenase activity"/>
    <property type="evidence" value="ECO:0007669"/>
    <property type="project" value="TreeGrafter"/>
</dbReference>
<dbReference type="FunFam" id="3.60.130.10:FF:000003">
    <property type="entry name" value="Alpha-ketoglutarate-dependent taurine dioxygenase"/>
    <property type="match status" value="1"/>
</dbReference>
<keyword evidence="4" id="KW-0560">Oxidoreductase</keyword>
<evidence type="ECO:0000256" key="3">
    <source>
        <dbReference type="ARBA" id="ARBA00022964"/>
    </source>
</evidence>